<keyword evidence="3" id="KW-0378">Hydrolase</keyword>
<reference evidence="9 10" key="1">
    <citation type="submission" date="2009-01" db="EMBL/GenBank/DDBJ databases">
        <authorList>
            <person name="Fulton L."/>
            <person name="Clifton S."/>
            <person name="Fulton B."/>
            <person name="Xu J."/>
            <person name="Minx P."/>
            <person name="Pepin K.H."/>
            <person name="Johnson M."/>
            <person name="Bhonagiri V."/>
            <person name="Nash W.E."/>
            <person name="Mardis E.R."/>
            <person name="Wilson R.K."/>
        </authorList>
    </citation>
    <scope>NUCLEOTIDE SEQUENCE [LARGE SCALE GENOMIC DNA]</scope>
    <source>
        <strain evidence="9 10">DSM 5476</strain>
    </source>
</reference>
<evidence type="ECO:0000256" key="3">
    <source>
        <dbReference type="ARBA" id="ARBA00022801"/>
    </source>
</evidence>
<feature type="domain" description="Alpha-L-rhamnosidase six-hairpin glycosidase" evidence="7">
    <location>
        <begin position="561"/>
        <end position="924"/>
    </location>
</feature>
<comment type="caution">
    <text evidence="9">The sequence shown here is derived from an EMBL/GenBank/DDBJ whole genome shotgun (WGS) entry which is preliminary data.</text>
</comment>
<dbReference type="Proteomes" id="UP000003340">
    <property type="component" value="Unassembled WGS sequence"/>
</dbReference>
<dbReference type="STRING" id="537013.CLOSTMETH_01621"/>
<dbReference type="Gene3D" id="2.60.40.10">
    <property type="entry name" value="Immunoglobulins"/>
    <property type="match status" value="1"/>
</dbReference>
<evidence type="ECO:0000259" key="5">
    <source>
        <dbReference type="Pfam" id="PF05592"/>
    </source>
</evidence>
<keyword evidence="4" id="KW-0472">Membrane</keyword>
<dbReference type="eggNOG" id="COG3408">
    <property type="taxonomic scope" value="Bacteria"/>
</dbReference>
<dbReference type="InterPro" id="IPR013737">
    <property type="entry name" value="Bac_rhamnosid_N"/>
</dbReference>
<evidence type="ECO:0000259" key="7">
    <source>
        <dbReference type="Pfam" id="PF17389"/>
    </source>
</evidence>
<dbReference type="EMBL" id="ACEC01000057">
    <property type="protein sequence ID" value="EEG30694.1"/>
    <property type="molecule type" value="Genomic_DNA"/>
</dbReference>
<dbReference type="Gene3D" id="2.60.120.260">
    <property type="entry name" value="Galactose-binding domain-like"/>
    <property type="match status" value="2"/>
</dbReference>
<sequence>MTILPTLYHSKIEERDQEMKKRNRVLSIVLASALTFSALFSATGAMAIPDQSISSQLSLYDFTVEYVEQPQGVDVDSPRFGWKMDSNRIGAAQAAYQIVVKDADGVVAWDSGVVASDDSIAVKYAGEKELEPNTDYSYSVTVWDNQGNSATGESTFSTGIDNWDGAEWISPGETGYAVSMLRTEKEISSEKTVKSAKLYMAALGIYKAYINDKLVKGEIETAFDPGWVNYNDYITYQTFDVTDYLDGEKIALSAELGRGWYKGDIAGGHYRNILKGDNVGESDLALIGKLVIEYADGSQDVIATDDSWKYDNNGPIYNHDFYSDGSFDPDATTDPEHFVDGVTWGGEKYDANKEVSGWKLPGFTYGEDWKDVNIVTYEGELLSNNGAAASYYNEARDQYPQPNSFLYTDINPSVQDGGTSEHVLGEVVVDRYVDFTKDVTILPGQRLIVNLGQNIAGVLETEMEATSGTTVVFSHVEMLNDGNENPNFEDPSQAGSTGPKGTIYTENLRGEKTAVYTFGKDQQVTYRPDFTFFGFQYVQITATKPVTIKNVVGKPITSILKQTGEIQTNIPELNKLVSNVMWSQMDNYLSVPTDCPQRDERLGWSGDAQLFAGTAVFNFDSVSFLQNYIDISDNFAANNNDMYGGVMPIAMYGGSTPNSGWSDTGIVMPWTLWQQTGDLSIVAKSFDQMDKYMDAVGANGEAYNKVNYGDWVALQACSTPYLNVMYRAYDALLMAQMAEALGDQDKVEKYNTIFAETKAFYMDKYLDAQGNILSASADNMQDDPGNDYHYSYVDNSQTAICWALKLGFYRDEAHKEYLLSKLLESIKNENSSIRPGYAEDTLAVGFLGLNVILPSLSGAGATDYAYKLLTQDQFPSWLYSVKSGATSIWERWNSYSVEDSFLNPGMNSFNHYSFGACLEWMYQEMLGISRDLENPGFKHTILAPKMDANGTITNAEGSYESYYGAIESGWTATNTGEMTSYRAVVPANTTATLYLPVSVDAVSGFTNIDGVSFQGMEEYSGQMTAKFSVQAGGFSFEMIDGKLVAAVDDGFVSETASDKTILRSVLAYAEAAYNSDEFDNVIESVQASFTEALVNARAVDADLKADQASVDAAWQTLMTEIHKLGFVRGDKTSLGKLIDLSNGFYAQIDLYTPATAEPFVAQLTAAKAVFDDGDAMQQDVREAESALLDAMMALRFRADKSVLEAVLAKASSIDMAAYTAESVAAFHQANEAARIVKEDENATQAEVNDAVDGLNAAIDGLIAVEASAPAKQGAALEGDSKLSTGNGNVKTGETAPIAAAITLLTLAGAGFALLKKKK</sequence>
<feature type="domain" description="Alpha-L-rhamnosidase concanavalin-like" evidence="5">
    <location>
        <begin position="444"/>
        <end position="545"/>
    </location>
</feature>
<dbReference type="InterPro" id="IPR008902">
    <property type="entry name" value="Rhamnosid_concanavalin"/>
</dbReference>
<dbReference type="Gene3D" id="1.20.1270.90">
    <property type="entry name" value="AF1782-like"/>
    <property type="match status" value="2"/>
</dbReference>
<evidence type="ECO:0000259" key="6">
    <source>
        <dbReference type="Pfam" id="PF08531"/>
    </source>
</evidence>
<dbReference type="PANTHER" id="PTHR33307">
    <property type="entry name" value="ALPHA-RHAMNOSIDASE (EUROFUNG)"/>
    <property type="match status" value="1"/>
</dbReference>
<feature type="domain" description="Bacterial alpha-L-rhamnosidase N-terminal" evidence="6">
    <location>
        <begin position="191"/>
        <end position="383"/>
    </location>
</feature>
<dbReference type="InterPro" id="IPR013783">
    <property type="entry name" value="Ig-like_fold"/>
</dbReference>
<dbReference type="Pfam" id="PF17390">
    <property type="entry name" value="Bac_rhamnosid_C"/>
    <property type="match status" value="1"/>
</dbReference>
<reference evidence="9 10" key="2">
    <citation type="submission" date="2009-02" db="EMBL/GenBank/DDBJ databases">
        <title>Draft genome sequence of Clostridium methylpentosum (DSM 5476).</title>
        <authorList>
            <person name="Sudarsanam P."/>
            <person name="Ley R."/>
            <person name="Guruge J."/>
            <person name="Turnbaugh P.J."/>
            <person name="Mahowald M."/>
            <person name="Liep D."/>
            <person name="Gordon J."/>
        </authorList>
    </citation>
    <scope>NUCLEOTIDE SEQUENCE [LARGE SCALE GENOMIC DNA]</scope>
    <source>
        <strain evidence="9 10">DSM 5476</strain>
    </source>
</reference>
<dbReference type="Gene3D" id="2.60.420.10">
    <property type="entry name" value="Maltose phosphorylase, domain 3"/>
    <property type="match status" value="1"/>
</dbReference>
<proteinExistence type="predicted"/>
<name>C0ECQ0_9FIRM</name>
<feature type="transmembrane region" description="Helical" evidence="4">
    <location>
        <begin position="1295"/>
        <end position="1314"/>
    </location>
</feature>
<evidence type="ECO:0000313" key="10">
    <source>
        <dbReference type="Proteomes" id="UP000003340"/>
    </source>
</evidence>
<accession>C0ECQ0</accession>
<dbReference type="Pfam" id="PF07554">
    <property type="entry name" value="FIVAR"/>
    <property type="match status" value="3"/>
</dbReference>
<comment type="catalytic activity">
    <reaction evidence="1">
        <text>Hydrolysis of terminal non-reducing alpha-L-rhamnose residues in alpha-L-rhamnosides.</text>
        <dbReference type="EC" id="3.2.1.40"/>
    </reaction>
</comment>
<dbReference type="Gene3D" id="1.50.10.10">
    <property type="match status" value="1"/>
</dbReference>
<dbReference type="Pfam" id="PF05592">
    <property type="entry name" value="Bac_rhamnosid"/>
    <property type="match status" value="1"/>
</dbReference>
<dbReference type="GO" id="GO:0005975">
    <property type="term" value="P:carbohydrate metabolic process"/>
    <property type="evidence" value="ECO:0007669"/>
    <property type="project" value="InterPro"/>
</dbReference>
<dbReference type="InterPro" id="IPR035398">
    <property type="entry name" value="Bac_rhamnosid_C"/>
</dbReference>
<evidence type="ECO:0000256" key="2">
    <source>
        <dbReference type="ARBA" id="ARBA00012652"/>
    </source>
</evidence>
<organism evidence="9 10">
    <name type="scientific">[Clostridium] methylpentosum DSM 5476</name>
    <dbReference type="NCBI Taxonomy" id="537013"/>
    <lineage>
        <taxon>Bacteria</taxon>
        <taxon>Bacillati</taxon>
        <taxon>Bacillota</taxon>
        <taxon>Clostridia</taxon>
        <taxon>Eubacteriales</taxon>
        <taxon>Oscillospiraceae</taxon>
        <taxon>Oscillospiraceae incertae sedis</taxon>
    </lineage>
</organism>
<dbReference type="eggNOG" id="COG1538">
    <property type="taxonomic scope" value="Bacteria"/>
</dbReference>
<gene>
    <name evidence="9" type="ORF">CLOSTMETH_01621</name>
</gene>
<keyword evidence="4" id="KW-0812">Transmembrane</keyword>
<dbReference type="InterPro" id="IPR016007">
    <property type="entry name" value="Alpha_rhamnosid"/>
</dbReference>
<dbReference type="PANTHER" id="PTHR33307:SF6">
    <property type="entry name" value="ALPHA-RHAMNOSIDASE (EUROFUNG)-RELATED"/>
    <property type="match status" value="1"/>
</dbReference>
<dbReference type="Pfam" id="PF08531">
    <property type="entry name" value="Bac_rhamnosid_N"/>
    <property type="match status" value="1"/>
</dbReference>
<dbReference type="GO" id="GO:0030596">
    <property type="term" value="F:alpha-L-rhamnosidase activity"/>
    <property type="evidence" value="ECO:0007669"/>
    <property type="project" value="UniProtKB-EC"/>
</dbReference>
<dbReference type="SUPFAM" id="SSF48208">
    <property type="entry name" value="Six-hairpin glycosidases"/>
    <property type="match status" value="1"/>
</dbReference>
<keyword evidence="10" id="KW-1185">Reference proteome</keyword>
<dbReference type="InterPro" id="IPR012341">
    <property type="entry name" value="6hp_glycosidase-like_sf"/>
</dbReference>
<evidence type="ECO:0000256" key="1">
    <source>
        <dbReference type="ARBA" id="ARBA00001445"/>
    </source>
</evidence>
<feature type="domain" description="Alpha-L-rhamnosidase C-terminal" evidence="8">
    <location>
        <begin position="934"/>
        <end position="1000"/>
    </location>
</feature>
<dbReference type="Pfam" id="PF17389">
    <property type="entry name" value="Bac_rhamnosid6H"/>
    <property type="match status" value="1"/>
</dbReference>
<dbReference type="Pfam" id="PF25788">
    <property type="entry name" value="Ig_Rha78A_N"/>
    <property type="match status" value="1"/>
</dbReference>
<evidence type="ECO:0000259" key="8">
    <source>
        <dbReference type="Pfam" id="PF17390"/>
    </source>
</evidence>
<dbReference type="InterPro" id="IPR008928">
    <property type="entry name" value="6-hairpin_glycosidase_sf"/>
</dbReference>
<dbReference type="InterPro" id="IPR035396">
    <property type="entry name" value="Bac_rhamnosid6H"/>
</dbReference>
<dbReference type="HOGENOM" id="CLU_002926_3_1_9"/>
<keyword evidence="4" id="KW-1133">Transmembrane helix</keyword>
<dbReference type="EC" id="3.2.1.40" evidence="2"/>
<protein>
    <recommendedName>
        <fullName evidence="2">alpha-L-rhamnosidase</fullName>
        <ecNumber evidence="2">3.2.1.40</ecNumber>
    </recommendedName>
</protein>
<evidence type="ECO:0000256" key="4">
    <source>
        <dbReference type="SAM" id="Phobius"/>
    </source>
</evidence>
<evidence type="ECO:0000313" key="9">
    <source>
        <dbReference type="EMBL" id="EEG30694.1"/>
    </source>
</evidence>